<dbReference type="EMBL" id="JAIFZO010000002">
    <property type="protein sequence ID" value="MCX4238951.1"/>
    <property type="molecule type" value="Genomic_DNA"/>
</dbReference>
<gene>
    <name evidence="4" type="ORF">K3769_40520</name>
</gene>
<evidence type="ECO:0000313" key="5">
    <source>
        <dbReference type="Proteomes" id="UP001165590"/>
    </source>
</evidence>
<protein>
    <submittedName>
        <fullName evidence="4">Polyprenyl synthetase family protein</fullName>
    </submittedName>
</protein>
<dbReference type="CDD" id="cd00685">
    <property type="entry name" value="Trans_IPPS_HT"/>
    <property type="match status" value="1"/>
</dbReference>
<dbReference type="SUPFAM" id="SSF48576">
    <property type="entry name" value="Terpenoid synthases"/>
    <property type="match status" value="1"/>
</dbReference>
<proteinExistence type="inferred from homology"/>
<dbReference type="Gene3D" id="1.10.600.10">
    <property type="entry name" value="Farnesyl Diphosphate Synthase"/>
    <property type="match status" value="1"/>
</dbReference>
<evidence type="ECO:0000313" key="4">
    <source>
        <dbReference type="EMBL" id="MCX4238951.1"/>
    </source>
</evidence>
<sequence>MNAAEGTDTTTAGTSVRTVPAADAGPLAWLDHAREVTDPVLREAVDSLHPQARIVVGYHLGWWDEQGRPITADWGKAVRPALVLLSAQALGAPPRTGSHCAAAVQLAHDSSLLHDDIIDRDDMRRHRPAAWRAFGVPGALLAGDAMLALAVSLVRHDSPSALATAALNEAVQQFIGGQFEDIGFEGRAEVSLTECTTMAARKTGALMGAACRLGALAGGADEARAAQLDAFGRSLGLAFQHVDDLLGIWGDPRTTGKPAGADLHARKKSLPVVAALGSDGPEAAELAELYARDPATDDADVLRHAASLVERAGGRHRTSGLARRHLAEALDHLDATRLPACDTRPLRTLAAWLALRDH</sequence>
<dbReference type="InterPro" id="IPR000092">
    <property type="entry name" value="Polyprenyl_synt"/>
</dbReference>
<evidence type="ECO:0000256" key="3">
    <source>
        <dbReference type="RuleBase" id="RU004466"/>
    </source>
</evidence>
<keyword evidence="1" id="KW-0479">Metal-binding</keyword>
<dbReference type="PANTHER" id="PTHR12001:SF86">
    <property type="entry name" value="GERANYLGERANYL DIPHOSPHATE SYNTHASE"/>
    <property type="match status" value="1"/>
</dbReference>
<dbReference type="Proteomes" id="UP001165590">
    <property type="component" value="Unassembled WGS sequence"/>
</dbReference>
<dbReference type="SFLD" id="SFLDS00005">
    <property type="entry name" value="Isoprenoid_Synthase_Type_I"/>
    <property type="match status" value="1"/>
</dbReference>
<comment type="similarity">
    <text evidence="3">Belongs to the FPP/GGPP synthase family.</text>
</comment>
<accession>A0ABT3VKA8</accession>
<dbReference type="PANTHER" id="PTHR12001">
    <property type="entry name" value="GERANYLGERANYL PYROPHOSPHATE SYNTHASE"/>
    <property type="match status" value="1"/>
</dbReference>
<keyword evidence="2" id="KW-0460">Magnesium</keyword>
<name>A0ABT3VKA8_9ACTN</name>
<keyword evidence="5" id="KW-1185">Reference proteome</keyword>
<dbReference type="RefSeq" id="WP_267031203.1">
    <property type="nucleotide sequence ID" value="NZ_JAIFZO010000002.1"/>
</dbReference>
<reference evidence="4" key="1">
    <citation type="journal article" date="2022" name="bioRxiv">
        <title>Discovery and biosynthetic assessment of Streptomyces ortus sp nov. isolated from a deep-sea sponge.</title>
        <authorList>
            <person name="Williams S.E."/>
        </authorList>
    </citation>
    <scope>NUCLEOTIDE SEQUENCE</scope>
    <source>
        <strain evidence="4">A15ISP2-DRY2</strain>
    </source>
</reference>
<dbReference type="PROSITE" id="PS00723">
    <property type="entry name" value="POLYPRENYL_SYNTHASE_1"/>
    <property type="match status" value="1"/>
</dbReference>
<dbReference type="Pfam" id="PF00348">
    <property type="entry name" value="polyprenyl_synt"/>
    <property type="match status" value="1"/>
</dbReference>
<evidence type="ECO:0000256" key="2">
    <source>
        <dbReference type="ARBA" id="ARBA00022842"/>
    </source>
</evidence>
<keyword evidence="3" id="KW-0808">Transferase</keyword>
<dbReference type="InterPro" id="IPR033749">
    <property type="entry name" value="Polyprenyl_synt_CS"/>
</dbReference>
<organism evidence="4 5">
    <name type="scientific">Streptomyces ortus</name>
    <dbReference type="NCBI Taxonomy" id="2867268"/>
    <lineage>
        <taxon>Bacteria</taxon>
        <taxon>Bacillati</taxon>
        <taxon>Actinomycetota</taxon>
        <taxon>Actinomycetes</taxon>
        <taxon>Kitasatosporales</taxon>
        <taxon>Streptomycetaceae</taxon>
        <taxon>Streptomyces</taxon>
    </lineage>
</organism>
<comment type="caution">
    <text evidence="4">The sequence shown here is derived from an EMBL/GenBank/DDBJ whole genome shotgun (WGS) entry which is preliminary data.</text>
</comment>
<evidence type="ECO:0000256" key="1">
    <source>
        <dbReference type="ARBA" id="ARBA00022723"/>
    </source>
</evidence>
<dbReference type="InterPro" id="IPR008949">
    <property type="entry name" value="Isoprenoid_synthase_dom_sf"/>
</dbReference>